<dbReference type="Proteomes" id="UP000271374">
    <property type="component" value="Unassembled WGS sequence"/>
</dbReference>
<evidence type="ECO:0000256" key="4">
    <source>
        <dbReference type="ARBA" id="ARBA00022475"/>
    </source>
</evidence>
<comment type="similarity">
    <text evidence="2 8">Belongs to the prokaryotic riboflavin transporter (P-RFT) (TC 2.A.87) family.</text>
</comment>
<feature type="transmembrane region" description="Helical" evidence="9">
    <location>
        <begin position="45"/>
        <end position="63"/>
    </location>
</feature>
<evidence type="ECO:0000256" key="8">
    <source>
        <dbReference type="PIRNR" id="PIRNR037778"/>
    </source>
</evidence>
<sequence length="192" mass="21289">MKSFNVKALVSIGMLSSIGFVLMLLNFPLPPFPKFLMVDFSDIPALIAALIFGPVAGILVEFFKNLLDYIFSSSDTGIPVGHLSNFVAGILFIVPTYFIYEKLKTKKGMTYALVAGTLIMAIVMSVLNYFVFLPLYTLFMGFPAMTGAETRQMIVAGILPFNIVKGIIISIVFILLFSRMSTWIGKQRAYRV</sequence>
<keyword evidence="5 9" id="KW-0812">Transmembrane</keyword>
<evidence type="ECO:0000256" key="2">
    <source>
        <dbReference type="ARBA" id="ARBA00005540"/>
    </source>
</evidence>
<evidence type="ECO:0000256" key="6">
    <source>
        <dbReference type="ARBA" id="ARBA00022989"/>
    </source>
</evidence>
<evidence type="ECO:0000256" key="3">
    <source>
        <dbReference type="ARBA" id="ARBA00022448"/>
    </source>
</evidence>
<dbReference type="RefSeq" id="WP_126409068.1">
    <property type="nucleotide sequence ID" value="NZ_RXNT01000010.1"/>
</dbReference>
<dbReference type="Gene3D" id="1.10.1760.20">
    <property type="match status" value="1"/>
</dbReference>
<dbReference type="Pfam" id="PF12822">
    <property type="entry name" value="ECF_trnsprt"/>
    <property type="match status" value="1"/>
</dbReference>
<feature type="transmembrane region" description="Helical" evidence="9">
    <location>
        <begin position="153"/>
        <end position="178"/>
    </location>
</feature>
<dbReference type="PANTHER" id="PTHR38438">
    <property type="entry name" value="RIBOFLAVIN TRANSPORTER RIBU"/>
    <property type="match status" value="1"/>
</dbReference>
<evidence type="ECO:0000313" key="11">
    <source>
        <dbReference type="Proteomes" id="UP000271374"/>
    </source>
</evidence>
<feature type="transmembrane region" description="Helical" evidence="9">
    <location>
        <begin position="112"/>
        <end position="133"/>
    </location>
</feature>
<dbReference type="InterPro" id="IPR024529">
    <property type="entry name" value="ECF_trnsprt_substrate-spec"/>
</dbReference>
<dbReference type="EMBL" id="RXNT01000010">
    <property type="protein sequence ID" value="RTR30394.1"/>
    <property type="molecule type" value="Genomic_DNA"/>
</dbReference>
<accession>A0A431W4P8</accession>
<evidence type="ECO:0000256" key="7">
    <source>
        <dbReference type="ARBA" id="ARBA00023136"/>
    </source>
</evidence>
<name>A0A431W4P8_9BACI</name>
<evidence type="ECO:0000256" key="1">
    <source>
        <dbReference type="ARBA" id="ARBA00004651"/>
    </source>
</evidence>
<keyword evidence="3 8" id="KW-0813">Transport</keyword>
<comment type="caution">
    <text evidence="10">The sequence shown here is derived from an EMBL/GenBank/DDBJ whole genome shotgun (WGS) entry which is preliminary data.</text>
</comment>
<dbReference type="GO" id="GO:0005886">
    <property type="term" value="C:plasma membrane"/>
    <property type="evidence" value="ECO:0007669"/>
    <property type="project" value="UniProtKB-SubCell"/>
</dbReference>
<keyword evidence="6 9" id="KW-1133">Transmembrane helix</keyword>
<keyword evidence="11" id="KW-1185">Reference proteome</keyword>
<feature type="transmembrane region" description="Helical" evidence="9">
    <location>
        <begin position="6"/>
        <end position="25"/>
    </location>
</feature>
<comment type="function">
    <text evidence="8">Probably a riboflavin-binding protein that interacts with the energy-coupling factor (ECF) ABC-transporter complex.</text>
</comment>
<organism evidence="10 11">
    <name type="scientific">Bacillus yapensis</name>
    <dbReference type="NCBI Taxonomy" id="2492960"/>
    <lineage>
        <taxon>Bacteria</taxon>
        <taxon>Bacillati</taxon>
        <taxon>Bacillota</taxon>
        <taxon>Bacilli</taxon>
        <taxon>Bacillales</taxon>
        <taxon>Bacillaceae</taxon>
        <taxon>Bacillus</taxon>
    </lineage>
</organism>
<reference evidence="10 11" key="1">
    <citation type="submission" date="2018-12" db="EMBL/GenBank/DDBJ databases">
        <title>Bacillus yapensis draft genome sequence.</title>
        <authorList>
            <person name="Yu L."/>
            <person name="Xu X."/>
            <person name="Tang X."/>
        </authorList>
    </citation>
    <scope>NUCLEOTIDE SEQUENCE [LARGE SCALE GENOMIC DNA]</scope>
    <source>
        <strain evidence="10 11">XXST-01</strain>
    </source>
</reference>
<proteinExistence type="inferred from homology"/>
<gene>
    <name evidence="10" type="ORF">EKG37_12880</name>
</gene>
<keyword evidence="4 8" id="KW-1003">Cell membrane</keyword>
<protein>
    <recommendedName>
        <fullName evidence="8">Riboflavin transporter</fullName>
    </recommendedName>
</protein>
<dbReference type="PANTHER" id="PTHR38438:SF1">
    <property type="entry name" value="RIBOFLAVIN TRANSPORTER RIBU"/>
    <property type="match status" value="1"/>
</dbReference>
<dbReference type="OrthoDB" id="9809216at2"/>
<dbReference type="PIRSF" id="PIRSF037778">
    <property type="entry name" value="UCP037778_transp_RibU"/>
    <property type="match status" value="1"/>
</dbReference>
<dbReference type="InterPro" id="IPR025720">
    <property type="entry name" value="RibU"/>
</dbReference>
<dbReference type="GO" id="GO:0032217">
    <property type="term" value="F:riboflavin transmembrane transporter activity"/>
    <property type="evidence" value="ECO:0007669"/>
    <property type="project" value="UniProtKB-UniRule"/>
</dbReference>
<evidence type="ECO:0000256" key="5">
    <source>
        <dbReference type="ARBA" id="ARBA00022692"/>
    </source>
</evidence>
<comment type="subcellular location">
    <subcellularLocation>
        <location evidence="1">Cell membrane</location>
        <topology evidence="1">Multi-pass membrane protein</topology>
    </subcellularLocation>
</comment>
<evidence type="ECO:0000256" key="9">
    <source>
        <dbReference type="SAM" id="Phobius"/>
    </source>
</evidence>
<feature type="transmembrane region" description="Helical" evidence="9">
    <location>
        <begin position="83"/>
        <end position="100"/>
    </location>
</feature>
<keyword evidence="7 8" id="KW-0472">Membrane</keyword>
<dbReference type="AlphaFoldDB" id="A0A431W4P8"/>
<evidence type="ECO:0000313" key="10">
    <source>
        <dbReference type="EMBL" id="RTR30394.1"/>
    </source>
</evidence>